<dbReference type="SUPFAM" id="SSF55257">
    <property type="entry name" value="RBP11-like subunits of RNA polymerase"/>
    <property type="match status" value="1"/>
</dbReference>
<dbReference type="HAMAP" id="MF_00261">
    <property type="entry name" value="RNApol_arch_Rpo11"/>
    <property type="match status" value="1"/>
</dbReference>
<keyword evidence="3" id="KW-0240">DNA-directed RNA polymerase</keyword>
<evidence type="ECO:0000256" key="4">
    <source>
        <dbReference type="ARBA" id="ARBA00023163"/>
    </source>
</evidence>
<dbReference type="InterPro" id="IPR009025">
    <property type="entry name" value="RBP11-like_dimer"/>
</dbReference>
<name>A0AAD5XZY1_9FUNG</name>
<dbReference type="GO" id="GO:0046983">
    <property type="term" value="F:protein dimerization activity"/>
    <property type="evidence" value="ECO:0007669"/>
    <property type="project" value="InterPro"/>
</dbReference>
<accession>A0AAD5XZY1</accession>
<dbReference type="GO" id="GO:0006362">
    <property type="term" value="P:transcription elongation by RNA polymerase I"/>
    <property type="evidence" value="ECO:0007669"/>
    <property type="project" value="TreeGrafter"/>
</dbReference>
<dbReference type="GO" id="GO:0055029">
    <property type="term" value="C:nuclear DNA-directed RNA polymerase complex"/>
    <property type="evidence" value="ECO:0007669"/>
    <property type="project" value="UniProtKB-ARBA"/>
</dbReference>
<dbReference type="PANTHER" id="PTHR13946:SF28">
    <property type="entry name" value="DNA-DIRECTED RNA POLYMERASES I AND III SUBUNIT RPAC2"/>
    <property type="match status" value="1"/>
</dbReference>
<keyword evidence="9" id="KW-1185">Reference proteome</keyword>
<comment type="subcellular location">
    <subcellularLocation>
        <location evidence="1">Nucleus</location>
    </subcellularLocation>
</comment>
<evidence type="ECO:0000256" key="1">
    <source>
        <dbReference type="ARBA" id="ARBA00004123"/>
    </source>
</evidence>
<dbReference type="PANTHER" id="PTHR13946">
    <property type="entry name" value="DNA-DIRECTED RNA POLYMERASE I,II,III"/>
    <property type="match status" value="1"/>
</dbReference>
<evidence type="ECO:0000256" key="2">
    <source>
        <dbReference type="ARBA" id="ARBA00022079"/>
    </source>
</evidence>
<evidence type="ECO:0000259" key="7">
    <source>
        <dbReference type="Pfam" id="PF13656"/>
    </source>
</evidence>
<keyword evidence="5" id="KW-0539">Nucleus</keyword>
<dbReference type="InterPro" id="IPR022905">
    <property type="entry name" value="Rpo11-like"/>
</dbReference>
<dbReference type="GO" id="GO:0005666">
    <property type="term" value="C:RNA polymerase III complex"/>
    <property type="evidence" value="ECO:0007669"/>
    <property type="project" value="TreeGrafter"/>
</dbReference>
<dbReference type="Pfam" id="PF13656">
    <property type="entry name" value="RNA_pol_L_2"/>
    <property type="match status" value="1"/>
</dbReference>
<dbReference type="Proteomes" id="UP001211065">
    <property type="component" value="Unassembled WGS sequence"/>
</dbReference>
<proteinExistence type="inferred from homology"/>
<reference evidence="8" key="1">
    <citation type="submission" date="2020-05" db="EMBL/GenBank/DDBJ databases">
        <title>Phylogenomic resolution of chytrid fungi.</title>
        <authorList>
            <person name="Stajich J.E."/>
            <person name="Amses K."/>
            <person name="Simmons R."/>
            <person name="Seto K."/>
            <person name="Myers J."/>
            <person name="Bonds A."/>
            <person name="Quandt C.A."/>
            <person name="Barry K."/>
            <person name="Liu P."/>
            <person name="Grigoriev I."/>
            <person name="Longcore J.E."/>
            <person name="James T.Y."/>
        </authorList>
    </citation>
    <scope>NUCLEOTIDE SEQUENCE</scope>
    <source>
        <strain evidence="8">JEL0476</strain>
    </source>
</reference>
<dbReference type="Gene3D" id="3.30.1360.10">
    <property type="entry name" value="RNA polymerase, RBP11-like subunit"/>
    <property type="match status" value="1"/>
</dbReference>
<dbReference type="FunFam" id="3.30.1360.10:FF:000006">
    <property type="entry name" value="DNA-directed RNA polymerases I and III subunit RPAC2"/>
    <property type="match status" value="1"/>
</dbReference>
<evidence type="ECO:0000256" key="5">
    <source>
        <dbReference type="ARBA" id="ARBA00023242"/>
    </source>
</evidence>
<evidence type="ECO:0000313" key="9">
    <source>
        <dbReference type="Proteomes" id="UP001211065"/>
    </source>
</evidence>
<gene>
    <name evidence="8" type="primary">RPC19</name>
    <name evidence="8" type="ORF">HK099_003934</name>
</gene>
<evidence type="ECO:0000313" key="8">
    <source>
        <dbReference type="EMBL" id="KAJ3220870.1"/>
    </source>
</evidence>
<dbReference type="InterPro" id="IPR008193">
    <property type="entry name" value="RNA_pol_Rpb11_13-16kDa_CS"/>
</dbReference>
<organism evidence="8 9">
    <name type="scientific">Clydaea vesicula</name>
    <dbReference type="NCBI Taxonomy" id="447962"/>
    <lineage>
        <taxon>Eukaryota</taxon>
        <taxon>Fungi</taxon>
        <taxon>Fungi incertae sedis</taxon>
        <taxon>Chytridiomycota</taxon>
        <taxon>Chytridiomycota incertae sedis</taxon>
        <taxon>Chytridiomycetes</taxon>
        <taxon>Lobulomycetales</taxon>
        <taxon>Lobulomycetaceae</taxon>
        <taxon>Clydaea</taxon>
    </lineage>
</organism>
<evidence type="ECO:0000256" key="3">
    <source>
        <dbReference type="ARBA" id="ARBA00022478"/>
    </source>
</evidence>
<sequence>MSAMLEPGQIITTFGPKVQLLEQNENDDSCATFQIKDEDHTLGNSLRYMLMKNPNVTLAGYSLPHPSEARFNLRIQTDGTIKPLDALNKGLDDLIDMFQEIYDKFDYKLKLKDYILEEDAEPDAE</sequence>
<comment type="caution">
    <text evidence="8">The sequence shown here is derived from an EMBL/GenBank/DDBJ whole genome shotgun (WGS) entry which is preliminary data.</text>
</comment>
<dbReference type="InterPro" id="IPR033898">
    <property type="entry name" value="RNAP_AC19"/>
</dbReference>
<dbReference type="InterPro" id="IPR036603">
    <property type="entry name" value="RBP11-like"/>
</dbReference>
<dbReference type="GO" id="GO:0003677">
    <property type="term" value="F:DNA binding"/>
    <property type="evidence" value="ECO:0007669"/>
    <property type="project" value="InterPro"/>
</dbReference>
<dbReference type="PROSITE" id="PS01154">
    <property type="entry name" value="RNA_POL_L_13KD"/>
    <property type="match status" value="1"/>
</dbReference>
<protein>
    <recommendedName>
        <fullName evidence="2">DNA-directed RNA polymerases I and III subunit RPAC2</fullName>
    </recommendedName>
</protein>
<comment type="similarity">
    <text evidence="6">Belongs to the archaeal Rpo11/eukaryotic RPB11/RPC19 RNA polymerase subunit family.</text>
</comment>
<evidence type="ECO:0000256" key="6">
    <source>
        <dbReference type="ARBA" id="ARBA00025751"/>
    </source>
</evidence>
<dbReference type="EMBL" id="JADGJW010000267">
    <property type="protein sequence ID" value="KAJ3220870.1"/>
    <property type="molecule type" value="Genomic_DNA"/>
</dbReference>
<dbReference type="AlphaFoldDB" id="A0AAD5XZY1"/>
<keyword evidence="4" id="KW-0804">Transcription</keyword>
<feature type="domain" description="DNA-directed RNA polymerase RBP11-like dimerisation" evidence="7">
    <location>
        <begin position="30"/>
        <end position="102"/>
    </location>
</feature>
<dbReference type="GO" id="GO:0006383">
    <property type="term" value="P:transcription by RNA polymerase III"/>
    <property type="evidence" value="ECO:0007669"/>
    <property type="project" value="TreeGrafter"/>
</dbReference>
<dbReference type="GO" id="GO:0005736">
    <property type="term" value="C:RNA polymerase I complex"/>
    <property type="evidence" value="ECO:0007669"/>
    <property type="project" value="TreeGrafter"/>
</dbReference>
<dbReference type="GO" id="GO:0003899">
    <property type="term" value="F:DNA-directed RNA polymerase activity"/>
    <property type="evidence" value="ECO:0007669"/>
    <property type="project" value="InterPro"/>
</dbReference>
<dbReference type="CDD" id="cd07029">
    <property type="entry name" value="RNAP_I_III_AC19"/>
    <property type="match status" value="1"/>
</dbReference>